<protein>
    <submittedName>
        <fullName evidence="1">Predicted Rossmann fold nucleotide-binding protein</fullName>
    </submittedName>
</protein>
<dbReference type="Proteomes" id="UP000198504">
    <property type="component" value="Unassembled WGS sequence"/>
</dbReference>
<proteinExistence type="predicted"/>
<dbReference type="Gene3D" id="3.40.50.450">
    <property type="match status" value="1"/>
</dbReference>
<dbReference type="GO" id="GO:0005829">
    <property type="term" value="C:cytosol"/>
    <property type="evidence" value="ECO:0007669"/>
    <property type="project" value="TreeGrafter"/>
</dbReference>
<dbReference type="EMBL" id="FOFA01000002">
    <property type="protein sequence ID" value="SEQ11580.1"/>
    <property type="molecule type" value="Genomic_DNA"/>
</dbReference>
<reference evidence="2" key="1">
    <citation type="submission" date="2016-10" db="EMBL/GenBank/DDBJ databases">
        <authorList>
            <person name="Varghese N."/>
            <person name="Submissions S."/>
        </authorList>
    </citation>
    <scope>NUCLEOTIDE SEQUENCE [LARGE SCALE GENOMIC DNA]</scope>
    <source>
        <strain evidence="2">CGMCC 4.6856</strain>
    </source>
</reference>
<gene>
    <name evidence="1" type="ORF">SAMN05421756_102508</name>
</gene>
<dbReference type="PANTHER" id="PTHR43393:SF3">
    <property type="entry name" value="LYSINE DECARBOXYLASE-LIKE PROTEIN"/>
    <property type="match status" value="1"/>
</dbReference>
<accession>A0A1H9DDN2</accession>
<evidence type="ECO:0000313" key="1">
    <source>
        <dbReference type="EMBL" id="SEQ11580.1"/>
    </source>
</evidence>
<dbReference type="PANTHER" id="PTHR43393">
    <property type="entry name" value="CYTOKININ RIBOSIDE 5'-MONOPHOSPHATE PHOSPHORIBOHYDROLASE"/>
    <property type="match status" value="1"/>
</dbReference>
<dbReference type="RefSeq" id="WP_091178358.1">
    <property type="nucleotide sequence ID" value="NZ_FOFA01000002.1"/>
</dbReference>
<dbReference type="STRING" id="1036181.SAMN05421756_102508"/>
<dbReference type="InterPro" id="IPR052341">
    <property type="entry name" value="LOG_family_nucleotidases"/>
</dbReference>
<dbReference type="SUPFAM" id="SSF102405">
    <property type="entry name" value="MCP/YpsA-like"/>
    <property type="match status" value="1"/>
</dbReference>
<evidence type="ECO:0000313" key="2">
    <source>
        <dbReference type="Proteomes" id="UP000198504"/>
    </source>
</evidence>
<name>A0A1H9DDN2_9ACTN</name>
<keyword evidence="2" id="KW-1185">Reference proteome</keyword>
<sequence length="376" mass="39595">MSSRTVEVDDLATFDARAGRPGALRDWFVSSVDLTGRSDELLHRDVRGSVFLGCRFATEPVDVAASLRSRGALLFPALPDVPFDPYRPALYSPEELYGVDASGHRPPYAQSPDAATWAWSRSRRGQTLTADLAATLHDHSVDGALDDATDALDVARVVGVMGGHALRRGEPAYAAAARLGLGLGRAGRVVLTGGGPGAMEAANLGAYLAPWPDALPTALGHLAGAADYGDDVDAWAEAAFAVRRRWPGAEAGQAGLSLSIPTWFYGHEPTNVFGTAIAKYFANALREDTLLHRCGGGIVFAAGASGTVQEVFQAANDRYYATRGLATAPLVLLGVEHWTRTLPAWPLLAALARDSAMADAVHVVDDVDAALEIVTG</sequence>
<organism evidence="1 2">
    <name type="scientific">Microlunatus flavus</name>
    <dbReference type="NCBI Taxonomy" id="1036181"/>
    <lineage>
        <taxon>Bacteria</taxon>
        <taxon>Bacillati</taxon>
        <taxon>Actinomycetota</taxon>
        <taxon>Actinomycetes</taxon>
        <taxon>Propionibacteriales</taxon>
        <taxon>Propionibacteriaceae</taxon>
        <taxon>Microlunatus</taxon>
    </lineage>
</organism>
<dbReference type="AlphaFoldDB" id="A0A1H9DDN2"/>
<dbReference type="OrthoDB" id="9807160at2"/>